<evidence type="ECO:0000313" key="1">
    <source>
        <dbReference type="EMBL" id="PIS40880.1"/>
    </source>
</evidence>
<dbReference type="Proteomes" id="UP000236845">
    <property type="component" value="Unassembled WGS sequence"/>
</dbReference>
<reference evidence="2" key="1">
    <citation type="submission" date="2017-09" db="EMBL/GenBank/DDBJ databases">
        <title>Depth-based differentiation of microbial function through sediment-hosted aquifers and enrichment of novel symbionts in the deep terrestrial subsurface.</title>
        <authorList>
            <person name="Probst A.J."/>
            <person name="Ladd B."/>
            <person name="Jarett J.K."/>
            <person name="Geller-Mcgrath D.E."/>
            <person name="Sieber C.M.K."/>
            <person name="Emerson J.B."/>
            <person name="Anantharaman K."/>
            <person name="Thomas B.C."/>
            <person name="Malmstrom R."/>
            <person name="Stieglmeier M."/>
            <person name="Klingl A."/>
            <person name="Woyke T."/>
            <person name="Ryan C.M."/>
            <person name="Banfield J.F."/>
        </authorList>
    </citation>
    <scope>NUCLEOTIDE SEQUENCE [LARGE SCALE GENOMIC DNA]</scope>
</reference>
<protein>
    <submittedName>
        <fullName evidence="1">DUF3467 domain-containing protein</fullName>
    </submittedName>
</protein>
<name>A0A2H0YQY9_9BACT</name>
<sequence length="96" mass="10686">MNQQQQIQIKIDDAIMKGVYANMMSVSHSKEEFLLDFLNVYPLQQAGIATSRVIVSPGHMKRIVNALQDNLKKYEASFGKIQEADAPTSGEVGFRG</sequence>
<dbReference type="EMBL" id="PEXW01000020">
    <property type="protein sequence ID" value="PIS40880.1"/>
    <property type="molecule type" value="Genomic_DNA"/>
</dbReference>
<proteinExistence type="predicted"/>
<comment type="caution">
    <text evidence="1">The sequence shown here is derived from an EMBL/GenBank/DDBJ whole genome shotgun (WGS) entry which is preliminary data.</text>
</comment>
<evidence type="ECO:0000313" key="2">
    <source>
        <dbReference type="Proteomes" id="UP000236845"/>
    </source>
</evidence>
<dbReference type="Pfam" id="PF11950">
    <property type="entry name" value="DUF3467"/>
    <property type="match status" value="1"/>
</dbReference>
<organism evidence="1 2">
    <name type="scientific">Candidatus Kerfeldbacteria bacterium CG08_land_8_20_14_0_20_43_14</name>
    <dbReference type="NCBI Taxonomy" id="2014246"/>
    <lineage>
        <taxon>Bacteria</taxon>
        <taxon>Candidatus Kerfeldiibacteriota</taxon>
    </lineage>
</organism>
<gene>
    <name evidence="1" type="ORF">COT26_01085</name>
</gene>
<dbReference type="AlphaFoldDB" id="A0A2H0YQY9"/>
<dbReference type="InterPro" id="IPR021857">
    <property type="entry name" value="DUF3467"/>
</dbReference>
<accession>A0A2H0YQY9</accession>